<feature type="region of interest" description="Disordered" evidence="1">
    <location>
        <begin position="93"/>
        <end position="139"/>
    </location>
</feature>
<accession>A0A6V7PU51</accession>
<feature type="compositionally biased region" description="Low complexity" evidence="1">
    <location>
        <begin position="102"/>
        <end position="129"/>
    </location>
</feature>
<gene>
    <name evidence="2" type="ORF">CB5_LOCUS17591</name>
</gene>
<dbReference type="EMBL" id="LR862152">
    <property type="protein sequence ID" value="CAD1834380.1"/>
    <property type="molecule type" value="Genomic_DNA"/>
</dbReference>
<protein>
    <submittedName>
        <fullName evidence="2">Uncharacterized protein</fullName>
    </submittedName>
</protein>
<sequence length="201" mass="21174">MPRSRRRPRERRTRRCGGTIAGRRRGRAVRGGARAARVGAGPARVVARAPLRPAPVLQGFVRACGLLPRRAGARDRYGRGRMGVGSVREVRLVSGLPRGRARSASTRSTRSATSPGSRSSAGTTASPTTDPRPASRGGRGFAVARTIVVESYVVDVPRGSTARRRAPSRTPSCAATSAPRHVCQTMAARSASNGSNASTHM</sequence>
<feature type="region of interest" description="Disordered" evidence="1">
    <location>
        <begin position="158"/>
        <end position="177"/>
    </location>
</feature>
<name>A0A6V7PU51_ANACO</name>
<proteinExistence type="predicted"/>
<evidence type="ECO:0000256" key="1">
    <source>
        <dbReference type="SAM" id="MobiDB-lite"/>
    </source>
</evidence>
<reference evidence="2" key="1">
    <citation type="submission" date="2020-07" db="EMBL/GenBank/DDBJ databases">
        <authorList>
            <person name="Lin J."/>
        </authorList>
    </citation>
    <scope>NUCLEOTIDE SEQUENCE</scope>
</reference>
<organism evidence="2">
    <name type="scientific">Ananas comosus var. bracteatus</name>
    <name type="common">red pineapple</name>
    <dbReference type="NCBI Taxonomy" id="296719"/>
    <lineage>
        <taxon>Eukaryota</taxon>
        <taxon>Viridiplantae</taxon>
        <taxon>Streptophyta</taxon>
        <taxon>Embryophyta</taxon>
        <taxon>Tracheophyta</taxon>
        <taxon>Spermatophyta</taxon>
        <taxon>Magnoliopsida</taxon>
        <taxon>Liliopsida</taxon>
        <taxon>Poales</taxon>
        <taxon>Bromeliaceae</taxon>
        <taxon>Bromelioideae</taxon>
        <taxon>Ananas</taxon>
    </lineage>
</organism>
<evidence type="ECO:0000313" key="2">
    <source>
        <dbReference type="EMBL" id="CAD1834380.1"/>
    </source>
</evidence>
<dbReference type="AlphaFoldDB" id="A0A6V7PU51"/>